<reference evidence="1" key="1">
    <citation type="submission" date="2021-07" db="EMBL/GenBank/DDBJ databases">
        <authorList>
            <person name="Durling M."/>
        </authorList>
    </citation>
    <scope>NUCLEOTIDE SEQUENCE</scope>
</reference>
<evidence type="ECO:0000313" key="1">
    <source>
        <dbReference type="EMBL" id="CAG8960154.1"/>
    </source>
</evidence>
<proteinExistence type="predicted"/>
<organism evidence="1 2">
    <name type="scientific">Hymenoscyphus fraxineus</name>
    <dbReference type="NCBI Taxonomy" id="746836"/>
    <lineage>
        <taxon>Eukaryota</taxon>
        <taxon>Fungi</taxon>
        <taxon>Dikarya</taxon>
        <taxon>Ascomycota</taxon>
        <taxon>Pezizomycotina</taxon>
        <taxon>Leotiomycetes</taxon>
        <taxon>Helotiales</taxon>
        <taxon>Helotiaceae</taxon>
        <taxon>Hymenoscyphus</taxon>
    </lineage>
</organism>
<dbReference type="Proteomes" id="UP000696280">
    <property type="component" value="Unassembled WGS sequence"/>
</dbReference>
<sequence>MTPHYESRYRSLIRRVIHPFRGSKVWVGEIGPRSSAESERTRQVYWTRLIHGVDELGIKINDWVILRREFKIHIRVTEELDEWLAAHPAFCQSQGPMGIQRLNMSTAQEAAIWLANATRRRRGAAQAELRPGEEEVLIRN</sequence>
<comment type="caution">
    <text evidence="1">The sequence shown here is derived from an EMBL/GenBank/DDBJ whole genome shotgun (WGS) entry which is preliminary data.</text>
</comment>
<evidence type="ECO:0000313" key="2">
    <source>
        <dbReference type="Proteomes" id="UP000696280"/>
    </source>
</evidence>
<name>A0A9N9PMX9_9HELO</name>
<keyword evidence="2" id="KW-1185">Reference proteome</keyword>
<protein>
    <submittedName>
        <fullName evidence="1">Uncharacterized protein</fullName>
    </submittedName>
</protein>
<gene>
    <name evidence="1" type="ORF">HYFRA_00010633</name>
</gene>
<dbReference type="EMBL" id="CAJVRL010000096">
    <property type="protein sequence ID" value="CAG8960154.1"/>
    <property type="molecule type" value="Genomic_DNA"/>
</dbReference>
<accession>A0A9N9PMX9</accession>
<dbReference type="AlphaFoldDB" id="A0A9N9PMX9"/>